<feature type="compositionally biased region" description="Polar residues" evidence="1">
    <location>
        <begin position="52"/>
        <end position="65"/>
    </location>
</feature>
<dbReference type="PANTHER" id="PTHR42090">
    <property type="match status" value="1"/>
</dbReference>
<dbReference type="PANTHER" id="PTHR42090:SF1">
    <property type="match status" value="1"/>
</dbReference>
<keyword evidence="3" id="KW-1185">Reference proteome</keyword>
<gene>
    <name evidence="2" type="ORF">SCLTRI_LOCUS8900</name>
</gene>
<feature type="compositionally biased region" description="Basic and acidic residues" evidence="1">
    <location>
        <begin position="87"/>
        <end position="101"/>
    </location>
</feature>
<evidence type="ECO:0000313" key="2">
    <source>
        <dbReference type="EMBL" id="CAD6449107.1"/>
    </source>
</evidence>
<reference evidence="2" key="1">
    <citation type="submission" date="2020-10" db="EMBL/GenBank/DDBJ databases">
        <authorList>
            <person name="Kusch S."/>
        </authorList>
    </citation>
    <scope>NUCLEOTIDE SEQUENCE</scope>
    <source>
        <strain evidence="2">SwB9</strain>
    </source>
</reference>
<dbReference type="Proteomes" id="UP000624404">
    <property type="component" value="Unassembled WGS sequence"/>
</dbReference>
<organism evidence="2 3">
    <name type="scientific">Sclerotinia trifoliorum</name>
    <dbReference type="NCBI Taxonomy" id="28548"/>
    <lineage>
        <taxon>Eukaryota</taxon>
        <taxon>Fungi</taxon>
        <taxon>Dikarya</taxon>
        <taxon>Ascomycota</taxon>
        <taxon>Pezizomycotina</taxon>
        <taxon>Leotiomycetes</taxon>
        <taxon>Helotiales</taxon>
        <taxon>Sclerotiniaceae</taxon>
        <taxon>Sclerotinia</taxon>
    </lineage>
</organism>
<sequence>MPHTHFLRLTHLTRLTRTTIHSKPILPLTHPFTRPITNTPSTQFPRKDSQQKDSINTEATEYSKSGTDDAAAREQSAAFDPNITNPESEKDQAGKGEKKEGYGNPLEVSPANRDVSRQTGEMGGGLRE</sequence>
<name>A0A8H2W3S5_9HELO</name>
<proteinExistence type="predicted"/>
<dbReference type="AlphaFoldDB" id="A0A8H2W3S5"/>
<feature type="compositionally biased region" description="Polar residues" evidence="1">
    <location>
        <begin position="35"/>
        <end position="44"/>
    </location>
</feature>
<evidence type="ECO:0000256" key="1">
    <source>
        <dbReference type="SAM" id="MobiDB-lite"/>
    </source>
</evidence>
<dbReference type="OrthoDB" id="4220319at2759"/>
<dbReference type="EMBL" id="CAJHIA010000033">
    <property type="protein sequence ID" value="CAD6449107.1"/>
    <property type="molecule type" value="Genomic_DNA"/>
</dbReference>
<protein>
    <submittedName>
        <fullName evidence="2">1ed27ea8-744d-4c7a-b5bd-ed4049551cf9</fullName>
    </submittedName>
</protein>
<accession>A0A8H2W3S5</accession>
<comment type="caution">
    <text evidence="2">The sequence shown here is derived from an EMBL/GenBank/DDBJ whole genome shotgun (WGS) entry which is preliminary data.</text>
</comment>
<evidence type="ECO:0000313" key="3">
    <source>
        <dbReference type="Proteomes" id="UP000624404"/>
    </source>
</evidence>
<feature type="region of interest" description="Disordered" evidence="1">
    <location>
        <begin position="24"/>
        <end position="128"/>
    </location>
</feature>